<dbReference type="Pfam" id="PF03328">
    <property type="entry name" value="HpcH_HpaI"/>
    <property type="match status" value="1"/>
</dbReference>
<dbReference type="InterPro" id="IPR040442">
    <property type="entry name" value="Pyrv_kinase-like_dom_sf"/>
</dbReference>
<name>A0A069RH07_PEPLI</name>
<dbReference type="InterPro" id="IPR050251">
    <property type="entry name" value="HpcH-HpaI_aldolase"/>
</dbReference>
<dbReference type="GO" id="GO:0046872">
    <property type="term" value="F:metal ion binding"/>
    <property type="evidence" value="ECO:0007669"/>
    <property type="project" value="UniProtKB-KW"/>
</dbReference>
<evidence type="ECO:0000259" key="4">
    <source>
        <dbReference type="Pfam" id="PF03328"/>
    </source>
</evidence>
<comment type="caution">
    <text evidence="5">The sequence shown here is derived from an EMBL/GenBank/DDBJ whole genome shotgun (WGS) entry which is preliminary data.</text>
</comment>
<keyword evidence="6" id="KW-1185">Reference proteome</keyword>
<dbReference type="GO" id="GO:0005737">
    <property type="term" value="C:cytoplasm"/>
    <property type="evidence" value="ECO:0007669"/>
    <property type="project" value="TreeGrafter"/>
</dbReference>
<dbReference type="Proteomes" id="UP000027946">
    <property type="component" value="Unassembled WGS sequence"/>
</dbReference>
<feature type="domain" description="HpcH/HpaI aldolase/citrate lyase" evidence="4">
    <location>
        <begin position="37"/>
        <end position="225"/>
    </location>
</feature>
<dbReference type="STRING" id="1121324.CLIT_10c01820"/>
<dbReference type="InterPro" id="IPR005000">
    <property type="entry name" value="Aldolase/citrate-lyase_domain"/>
</dbReference>
<dbReference type="EC" id="4.1.2.53" evidence="5"/>
<dbReference type="SUPFAM" id="SSF51621">
    <property type="entry name" value="Phosphoenolpyruvate/pyruvate domain"/>
    <property type="match status" value="1"/>
</dbReference>
<dbReference type="InterPro" id="IPR015813">
    <property type="entry name" value="Pyrv/PenolPyrv_kinase-like_dom"/>
</dbReference>
<evidence type="ECO:0000256" key="3">
    <source>
        <dbReference type="ARBA" id="ARBA00023239"/>
    </source>
</evidence>
<dbReference type="PANTHER" id="PTHR30502">
    <property type="entry name" value="2-KETO-3-DEOXY-L-RHAMNONATE ALDOLASE"/>
    <property type="match status" value="1"/>
</dbReference>
<evidence type="ECO:0000256" key="2">
    <source>
        <dbReference type="ARBA" id="ARBA00022723"/>
    </source>
</evidence>
<dbReference type="RefSeq" id="WP_200774460.1">
    <property type="nucleotide sequence ID" value="NZ_FSRH01000010.1"/>
</dbReference>
<organism evidence="5 6">
    <name type="scientific">Peptoclostridium litorale DSM 5388</name>
    <dbReference type="NCBI Taxonomy" id="1121324"/>
    <lineage>
        <taxon>Bacteria</taxon>
        <taxon>Bacillati</taxon>
        <taxon>Bacillota</taxon>
        <taxon>Clostridia</taxon>
        <taxon>Peptostreptococcales</taxon>
        <taxon>Peptoclostridiaceae</taxon>
        <taxon>Peptoclostridium</taxon>
    </lineage>
</organism>
<protein>
    <submittedName>
        <fullName evidence="5">2-keto-3-deoxy-L-rhamnonate aldolase RhmA</fullName>
        <ecNumber evidence="5">4.1.2.53</ecNumber>
    </submittedName>
</protein>
<evidence type="ECO:0000313" key="6">
    <source>
        <dbReference type="Proteomes" id="UP000027946"/>
    </source>
</evidence>
<evidence type="ECO:0000313" key="5">
    <source>
        <dbReference type="EMBL" id="KDR95455.1"/>
    </source>
</evidence>
<reference evidence="5 6" key="1">
    <citation type="submission" date="2014-03" db="EMBL/GenBank/DDBJ databases">
        <title>Genome sequence of Clostridium litorale W6, DSM 5388.</title>
        <authorList>
            <person name="Poehlein A."/>
            <person name="Jagirdar A."/>
            <person name="Khonsari B."/>
            <person name="Chibani C.M."/>
            <person name="Gutierrez Gutierrez D.A."/>
            <person name="Davydova E."/>
            <person name="Alghaithi H.S."/>
            <person name="Nair K.P."/>
            <person name="Dhamotharan K."/>
            <person name="Chandran L."/>
            <person name="G W."/>
            <person name="Daniel R."/>
        </authorList>
    </citation>
    <scope>NUCLEOTIDE SEQUENCE [LARGE SCALE GENOMIC DNA]</scope>
    <source>
        <strain evidence="5 6">W6</strain>
    </source>
</reference>
<keyword evidence="2" id="KW-0479">Metal-binding</keyword>
<proteinExistence type="inferred from homology"/>
<dbReference type="AlphaFoldDB" id="A0A069RH07"/>
<keyword evidence="3 5" id="KW-0456">Lyase</keyword>
<accession>A0A069RH07</accession>
<dbReference type="EMBL" id="JJMM01000010">
    <property type="protein sequence ID" value="KDR95455.1"/>
    <property type="molecule type" value="Genomic_DNA"/>
</dbReference>
<gene>
    <name evidence="5" type="primary">rhmA</name>
    <name evidence="5" type="ORF">CLIT_10c01820</name>
</gene>
<evidence type="ECO:0000256" key="1">
    <source>
        <dbReference type="ARBA" id="ARBA00005568"/>
    </source>
</evidence>
<dbReference type="eggNOG" id="COG3836">
    <property type="taxonomic scope" value="Bacteria"/>
</dbReference>
<sequence>MYDLSFSETSSVPAMKNELKEKSLSGSKTLGTFLEMGGAGTVECLSRGGFDYLIIDTEHGPFSVETAADCIRVAEYGGITPLVRICEITRSSVLRMLDVGAKGLVVPNIHTVDQVKELVRLAKFAPLGQRGFCPTRVSCWGEDSWAADANSYTKRCNYETLILPQCETAQAYENIDEILAVEGVDGIFVGPCDLSIALGVPFEFDSPKLKDAILHILDACKRANKLSFIFAGSPEAAREWFSLGFDSVTYSLDASIFVKACRKAVSECKNL</sequence>
<dbReference type="GO" id="GO:0106099">
    <property type="term" value="F:2-keto-3-deoxy-L-rhamnonate aldolase activity"/>
    <property type="evidence" value="ECO:0007669"/>
    <property type="project" value="UniProtKB-EC"/>
</dbReference>
<dbReference type="PANTHER" id="PTHR30502:SF0">
    <property type="entry name" value="PHOSPHOENOLPYRUVATE CARBOXYLASE FAMILY PROTEIN"/>
    <property type="match status" value="1"/>
</dbReference>
<dbReference type="Gene3D" id="3.20.20.60">
    <property type="entry name" value="Phosphoenolpyruvate-binding domains"/>
    <property type="match status" value="1"/>
</dbReference>
<comment type="similarity">
    <text evidence="1">Belongs to the HpcH/HpaI aldolase family.</text>
</comment>